<evidence type="ECO:0000313" key="2">
    <source>
        <dbReference type="EMBL" id="WWD84930.1"/>
    </source>
</evidence>
<accession>A0ABZ2EYM5</accession>
<feature type="chain" id="PRO_5047117679" description="Lipoprotein" evidence="1">
    <location>
        <begin position="24"/>
        <end position="244"/>
    </location>
</feature>
<organism evidence="2 3">
    <name type="scientific">Terrisporobacter glycolicus ATCC 14880 = DSM 1288</name>
    <dbReference type="NCBI Taxonomy" id="1121315"/>
    <lineage>
        <taxon>Bacteria</taxon>
        <taxon>Bacillati</taxon>
        <taxon>Bacillota</taxon>
        <taxon>Clostridia</taxon>
        <taxon>Peptostreptococcales</taxon>
        <taxon>Peptostreptococcaceae</taxon>
        <taxon>Terrisporobacter</taxon>
    </lineage>
</organism>
<name>A0ABZ2EYM5_9FIRM</name>
<dbReference type="RefSeq" id="WP_018591577.1">
    <property type="nucleotide sequence ID" value="NZ_CP117523.1"/>
</dbReference>
<sequence>MNLKRSLSALIILTMLFTGCSNYQVQNEGITLPDEATKQKTMTKVQNDVNEIKNKDYNYVLSNLGEPNTTAYWIDKNKIDSLDTLDDLENLEDINLVYLKNVSDENANSTSLYLHLKNKIVKNAQIVDYSNSRSNIAKNINKSKILIDCYDNGDIIRMSDLDMKKLDDCIGDDSSEMPTIVGNKQPSYDAHLYDKVEKSINVYNLDNENKLLGIFTKDNKISEIKILDNKKEVINEIKNIMLDN</sequence>
<dbReference type="EMBL" id="CP117523">
    <property type="protein sequence ID" value="WWD84930.1"/>
    <property type="molecule type" value="Genomic_DNA"/>
</dbReference>
<evidence type="ECO:0000256" key="1">
    <source>
        <dbReference type="SAM" id="SignalP"/>
    </source>
</evidence>
<reference evidence="2 3" key="1">
    <citation type="journal article" date="2023" name="PLoS ONE">
        <title>Genome-based metabolic and phylogenomic analysis of three Terrisporobacter species.</title>
        <authorList>
            <person name="Boer T."/>
            <person name="Bengelsdorf F.R."/>
            <person name="Bomeke M."/>
            <person name="Daniel R."/>
            <person name="Poehlein A."/>
        </authorList>
    </citation>
    <scope>NUCLEOTIDE SEQUENCE [LARGE SCALE GENOMIC DNA]</scope>
    <source>
        <strain evidence="2 3">DSM 1288</strain>
    </source>
</reference>
<gene>
    <name evidence="2" type="ORF">TEGL_33750</name>
</gene>
<keyword evidence="1" id="KW-0732">Signal</keyword>
<dbReference type="PROSITE" id="PS51257">
    <property type="entry name" value="PROKAR_LIPOPROTEIN"/>
    <property type="match status" value="1"/>
</dbReference>
<evidence type="ECO:0000313" key="3">
    <source>
        <dbReference type="Proteomes" id="UP001348492"/>
    </source>
</evidence>
<proteinExistence type="predicted"/>
<feature type="signal peptide" evidence="1">
    <location>
        <begin position="1"/>
        <end position="23"/>
    </location>
</feature>
<keyword evidence="3" id="KW-1185">Reference proteome</keyword>
<dbReference type="Proteomes" id="UP001348492">
    <property type="component" value="Chromosome"/>
</dbReference>
<evidence type="ECO:0008006" key="4">
    <source>
        <dbReference type="Google" id="ProtNLM"/>
    </source>
</evidence>
<protein>
    <recommendedName>
        <fullName evidence="4">Lipoprotein</fullName>
    </recommendedName>
</protein>